<accession>A0A0A9CHW0</accession>
<organism evidence="1">
    <name type="scientific">Arundo donax</name>
    <name type="common">Giant reed</name>
    <name type="synonym">Donax arundinaceus</name>
    <dbReference type="NCBI Taxonomy" id="35708"/>
    <lineage>
        <taxon>Eukaryota</taxon>
        <taxon>Viridiplantae</taxon>
        <taxon>Streptophyta</taxon>
        <taxon>Embryophyta</taxon>
        <taxon>Tracheophyta</taxon>
        <taxon>Spermatophyta</taxon>
        <taxon>Magnoliopsida</taxon>
        <taxon>Liliopsida</taxon>
        <taxon>Poales</taxon>
        <taxon>Poaceae</taxon>
        <taxon>PACMAD clade</taxon>
        <taxon>Arundinoideae</taxon>
        <taxon>Arundineae</taxon>
        <taxon>Arundo</taxon>
    </lineage>
</organism>
<sequence length="30" mass="3629">MPKYFRGRYPNLQFSLLARYFDLSFSSPNI</sequence>
<protein>
    <submittedName>
        <fullName evidence="1">Uncharacterized protein</fullName>
    </submittedName>
</protein>
<proteinExistence type="predicted"/>
<dbReference type="AlphaFoldDB" id="A0A0A9CHW0"/>
<dbReference type="EMBL" id="GBRH01223847">
    <property type="protein sequence ID" value="JAD74048.1"/>
    <property type="molecule type" value="Transcribed_RNA"/>
</dbReference>
<reference evidence="1" key="1">
    <citation type="submission" date="2014-09" db="EMBL/GenBank/DDBJ databases">
        <authorList>
            <person name="Magalhaes I.L.F."/>
            <person name="Oliveira U."/>
            <person name="Santos F.R."/>
            <person name="Vidigal T.H.D.A."/>
            <person name="Brescovit A.D."/>
            <person name="Santos A.J."/>
        </authorList>
    </citation>
    <scope>NUCLEOTIDE SEQUENCE</scope>
    <source>
        <tissue evidence="1">Shoot tissue taken approximately 20 cm above the soil surface</tissue>
    </source>
</reference>
<evidence type="ECO:0000313" key="1">
    <source>
        <dbReference type="EMBL" id="JAD74048.1"/>
    </source>
</evidence>
<name>A0A0A9CHW0_ARUDO</name>
<reference evidence="1" key="2">
    <citation type="journal article" date="2015" name="Data Brief">
        <title>Shoot transcriptome of the giant reed, Arundo donax.</title>
        <authorList>
            <person name="Barrero R.A."/>
            <person name="Guerrero F.D."/>
            <person name="Moolhuijzen P."/>
            <person name="Goolsby J.A."/>
            <person name="Tidwell J."/>
            <person name="Bellgard S.E."/>
            <person name="Bellgard M.I."/>
        </authorList>
    </citation>
    <scope>NUCLEOTIDE SEQUENCE</scope>
    <source>
        <tissue evidence="1">Shoot tissue taken approximately 20 cm above the soil surface</tissue>
    </source>
</reference>